<accession>A0AAW9QK20</accession>
<evidence type="ECO:0000313" key="9">
    <source>
        <dbReference type="EMBL" id="MEF7615959.1"/>
    </source>
</evidence>
<reference evidence="9 10" key="1">
    <citation type="submission" date="2024-02" db="EMBL/GenBank/DDBJ databases">
        <title>Genome sequence of Aquincola sp. MAHUQ-54.</title>
        <authorList>
            <person name="Huq M.A."/>
        </authorList>
    </citation>
    <scope>NUCLEOTIDE SEQUENCE [LARGE SCALE GENOMIC DNA]</scope>
    <source>
        <strain evidence="9 10">MAHUQ-54</strain>
    </source>
</reference>
<feature type="binding site" evidence="6">
    <location>
        <position position="167"/>
    </location>
    <ligand>
        <name>a divalent metal cation</name>
        <dbReference type="ChEBI" id="CHEBI:60240"/>
        <label>2</label>
        <note>catalytic</note>
    </ligand>
</feature>
<feature type="binding site" evidence="6">
    <location>
        <position position="201"/>
    </location>
    <ligand>
        <name>a divalent metal cation</name>
        <dbReference type="ChEBI" id="CHEBI:60240"/>
        <label>2</label>
        <note>catalytic</note>
    </ligand>
</feature>
<dbReference type="Pfam" id="PF00557">
    <property type="entry name" value="Peptidase_M24"/>
    <property type="match status" value="1"/>
</dbReference>
<keyword evidence="2 6" id="KW-0031">Aminopeptidase</keyword>
<comment type="caution">
    <text evidence="9">The sequence shown here is derived from an EMBL/GenBank/DDBJ whole genome shotgun (WGS) entry which is preliminary data.</text>
</comment>
<dbReference type="Gene3D" id="3.90.230.10">
    <property type="entry name" value="Creatinase/methionine aminopeptidase superfamily"/>
    <property type="match status" value="1"/>
</dbReference>
<dbReference type="InterPro" id="IPR000994">
    <property type="entry name" value="Pept_M24"/>
</dbReference>
<dbReference type="GO" id="GO:0070006">
    <property type="term" value="F:metalloaminopeptidase activity"/>
    <property type="evidence" value="ECO:0007669"/>
    <property type="project" value="UniProtKB-UniRule"/>
</dbReference>
<comment type="catalytic activity">
    <reaction evidence="6 7">
        <text>Release of N-terminal amino acids, preferentially methionine, from peptides and arylamides.</text>
        <dbReference type="EC" id="3.4.11.18"/>
    </reaction>
</comment>
<comment type="similarity">
    <text evidence="6">Belongs to the peptidase M24A family. Methionine aminopeptidase type 1 subfamily.</text>
</comment>
<dbReference type="AlphaFoldDB" id="A0AAW9QK20"/>
<dbReference type="PANTHER" id="PTHR43330:SF13">
    <property type="entry name" value="METHIONINE AMINOPEPTIDASE 2"/>
    <property type="match status" value="1"/>
</dbReference>
<comment type="function">
    <text evidence="1 6">Removes the N-terminal methionine from nascent proteins. The N-terminal methionine is often cleaved when the second residue in the primary sequence is small and uncharged (Met-Ala-, Cys, Gly, Pro, Ser, Thr, or Val). Requires deformylation of the N(alpha)-formylated initiator methionine before it can be hydrolyzed.</text>
</comment>
<protein>
    <recommendedName>
        <fullName evidence="6 7">Methionine aminopeptidase</fullName>
        <shortName evidence="6">MAP</shortName>
        <shortName evidence="6">MetAP</shortName>
        <ecNumber evidence="6 7">3.4.11.18</ecNumber>
    </recommendedName>
    <alternativeName>
        <fullName evidence="6">Peptidase M</fullName>
    </alternativeName>
</protein>
<name>A0AAW9QK20_9BURK</name>
<keyword evidence="5 6" id="KW-0378">Hydrolase</keyword>
<organism evidence="9 10">
    <name type="scientific">Aquincola agrisoli</name>
    <dbReference type="NCBI Taxonomy" id="3119538"/>
    <lineage>
        <taxon>Bacteria</taxon>
        <taxon>Pseudomonadati</taxon>
        <taxon>Pseudomonadota</taxon>
        <taxon>Betaproteobacteria</taxon>
        <taxon>Burkholderiales</taxon>
        <taxon>Sphaerotilaceae</taxon>
        <taxon>Aquincola</taxon>
    </lineage>
</organism>
<dbReference type="InterPro" id="IPR002467">
    <property type="entry name" value="Pept_M24A_MAP1"/>
</dbReference>
<feature type="binding site" evidence="6">
    <location>
        <position position="93"/>
    </location>
    <ligand>
        <name>a divalent metal cation</name>
        <dbReference type="ChEBI" id="CHEBI:60240"/>
        <label>1</label>
    </ligand>
</feature>
<evidence type="ECO:0000256" key="5">
    <source>
        <dbReference type="ARBA" id="ARBA00022801"/>
    </source>
</evidence>
<feature type="binding site" evidence="6">
    <location>
        <position position="104"/>
    </location>
    <ligand>
        <name>a divalent metal cation</name>
        <dbReference type="ChEBI" id="CHEBI:60240"/>
        <label>2</label>
        <note>catalytic</note>
    </ligand>
</feature>
<evidence type="ECO:0000256" key="2">
    <source>
        <dbReference type="ARBA" id="ARBA00022438"/>
    </source>
</evidence>
<dbReference type="RefSeq" id="WP_332291317.1">
    <property type="nucleotide sequence ID" value="NZ_JAZIBG010000036.1"/>
</dbReference>
<dbReference type="PRINTS" id="PR00599">
    <property type="entry name" value="MAPEPTIDASE"/>
</dbReference>
<dbReference type="GO" id="GO:0046872">
    <property type="term" value="F:metal ion binding"/>
    <property type="evidence" value="ECO:0007669"/>
    <property type="project" value="UniProtKB-UniRule"/>
</dbReference>
<feature type="binding site" evidence="6">
    <location>
        <position position="76"/>
    </location>
    <ligand>
        <name>substrate</name>
    </ligand>
</feature>
<sequence>MTIETDADLAGLQRAGRLVSEVLHTMLGALEPGMRTDELDTIGARLLAAAGAQSAPQATYGFPAATCISINDEAAHGVPGPRRIAAGDVVNIDVSAVLDGYVADTGGTRVVPPDTPLKRRLVWTARQALDEALGAARAGAPLRGIGRTIERAARRGGFRVIRNLGSHGVGRALHEEPGFIPGFDDPHERRTLHEGLVITIEPFISTRARWADDAGDGWTLTGGQGNFSAQFEHTLVVTRGAPLVVTRH</sequence>
<dbReference type="EC" id="3.4.11.18" evidence="6 7"/>
<feature type="binding site" evidence="6">
    <location>
        <position position="232"/>
    </location>
    <ligand>
        <name>a divalent metal cation</name>
        <dbReference type="ChEBI" id="CHEBI:60240"/>
        <label>2</label>
        <note>catalytic</note>
    </ligand>
</feature>
<dbReference type="HAMAP" id="MF_01974">
    <property type="entry name" value="MetAP_1"/>
    <property type="match status" value="1"/>
</dbReference>
<gene>
    <name evidence="6 9" type="primary">map</name>
    <name evidence="9" type="ORF">V4F39_18740</name>
</gene>
<evidence type="ECO:0000256" key="7">
    <source>
        <dbReference type="RuleBase" id="RU003653"/>
    </source>
</evidence>
<dbReference type="GO" id="GO:0004239">
    <property type="term" value="F:initiator methionyl aminopeptidase activity"/>
    <property type="evidence" value="ECO:0007669"/>
    <property type="project" value="UniProtKB-UniRule"/>
</dbReference>
<dbReference type="NCBIfam" id="TIGR00500">
    <property type="entry name" value="met_pdase_I"/>
    <property type="match status" value="1"/>
</dbReference>
<evidence type="ECO:0000256" key="6">
    <source>
        <dbReference type="HAMAP-Rule" id="MF_01974"/>
    </source>
</evidence>
<feature type="binding site" evidence="6">
    <location>
        <position position="174"/>
    </location>
    <ligand>
        <name>substrate</name>
    </ligand>
</feature>
<dbReference type="InterPro" id="IPR036005">
    <property type="entry name" value="Creatinase/aminopeptidase-like"/>
</dbReference>
<evidence type="ECO:0000256" key="4">
    <source>
        <dbReference type="ARBA" id="ARBA00022723"/>
    </source>
</evidence>
<comment type="subunit">
    <text evidence="6">Monomer.</text>
</comment>
<dbReference type="SUPFAM" id="SSF55920">
    <property type="entry name" value="Creatinase/aminopeptidase"/>
    <property type="match status" value="1"/>
</dbReference>
<dbReference type="Proteomes" id="UP001336250">
    <property type="component" value="Unassembled WGS sequence"/>
</dbReference>
<proteinExistence type="inferred from homology"/>
<feature type="binding site" evidence="6">
    <location>
        <position position="232"/>
    </location>
    <ligand>
        <name>a divalent metal cation</name>
        <dbReference type="ChEBI" id="CHEBI:60240"/>
        <label>1</label>
    </ligand>
</feature>
<dbReference type="GO" id="GO:0006508">
    <property type="term" value="P:proteolysis"/>
    <property type="evidence" value="ECO:0007669"/>
    <property type="project" value="UniProtKB-KW"/>
</dbReference>
<dbReference type="PANTHER" id="PTHR43330">
    <property type="entry name" value="METHIONINE AMINOPEPTIDASE"/>
    <property type="match status" value="1"/>
</dbReference>
<feature type="domain" description="Peptidase M24" evidence="8">
    <location>
        <begin position="11"/>
        <end position="238"/>
    </location>
</feature>
<evidence type="ECO:0000256" key="1">
    <source>
        <dbReference type="ARBA" id="ARBA00002521"/>
    </source>
</evidence>
<comment type="cofactor">
    <cofactor evidence="6">
        <name>Co(2+)</name>
        <dbReference type="ChEBI" id="CHEBI:48828"/>
    </cofactor>
    <cofactor evidence="6">
        <name>Zn(2+)</name>
        <dbReference type="ChEBI" id="CHEBI:29105"/>
    </cofactor>
    <cofactor evidence="6">
        <name>Mn(2+)</name>
        <dbReference type="ChEBI" id="CHEBI:29035"/>
    </cofactor>
    <cofactor evidence="6">
        <name>Fe(2+)</name>
        <dbReference type="ChEBI" id="CHEBI:29033"/>
    </cofactor>
    <text evidence="6">Binds 2 divalent metal cations per subunit. Has a high-affinity and a low affinity metal-binding site. The true nature of the physiological cofactor is under debate. The enzyme is active with cobalt, zinc, manganese or divalent iron ions. Most likely, methionine aminopeptidases function as mononuclear Fe(2+)-metalloproteases under physiological conditions, and the catalytically relevant metal-binding site has been assigned to the histidine-containing high-affinity site.</text>
</comment>
<keyword evidence="10" id="KW-1185">Reference proteome</keyword>
<dbReference type="EMBL" id="JAZIBG010000036">
    <property type="protein sequence ID" value="MEF7615959.1"/>
    <property type="molecule type" value="Genomic_DNA"/>
</dbReference>
<dbReference type="InterPro" id="IPR001714">
    <property type="entry name" value="Pept_M24_MAP"/>
</dbReference>
<feature type="binding site" evidence="6">
    <location>
        <position position="104"/>
    </location>
    <ligand>
        <name>a divalent metal cation</name>
        <dbReference type="ChEBI" id="CHEBI:60240"/>
        <label>1</label>
    </ligand>
</feature>
<evidence type="ECO:0000256" key="3">
    <source>
        <dbReference type="ARBA" id="ARBA00022670"/>
    </source>
</evidence>
<keyword evidence="4 6" id="KW-0479">Metal-binding</keyword>
<evidence type="ECO:0000313" key="10">
    <source>
        <dbReference type="Proteomes" id="UP001336250"/>
    </source>
</evidence>
<keyword evidence="3 6" id="KW-0645">Protease</keyword>
<evidence type="ECO:0000259" key="8">
    <source>
        <dbReference type="Pfam" id="PF00557"/>
    </source>
</evidence>